<dbReference type="FunCoup" id="L2GRH2">
    <property type="interactions" value="143"/>
</dbReference>
<dbReference type="Proteomes" id="UP000011081">
    <property type="component" value="Unassembled WGS sequence"/>
</dbReference>
<evidence type="ECO:0000259" key="3">
    <source>
        <dbReference type="Pfam" id="PF00338"/>
    </source>
</evidence>
<organism evidence="4 5">
    <name type="scientific">Vavraia culicis (isolate floridensis)</name>
    <name type="common">Microsporidian parasite</name>
    <dbReference type="NCBI Taxonomy" id="948595"/>
    <lineage>
        <taxon>Eukaryota</taxon>
        <taxon>Fungi</taxon>
        <taxon>Fungi incertae sedis</taxon>
        <taxon>Microsporidia</taxon>
        <taxon>Pleistophoridae</taxon>
        <taxon>Vavraia</taxon>
    </lineage>
</organism>
<dbReference type="STRING" id="948595.L2GRH2"/>
<proteinExistence type="predicted"/>
<dbReference type="OMA" id="ATWSRYK"/>
<dbReference type="GO" id="GO:0005840">
    <property type="term" value="C:ribosome"/>
    <property type="evidence" value="ECO:0007669"/>
    <property type="project" value="UniProtKB-KW"/>
</dbReference>
<dbReference type="RefSeq" id="XP_008075290.1">
    <property type="nucleotide sequence ID" value="XM_008077099.1"/>
</dbReference>
<evidence type="ECO:0000256" key="2">
    <source>
        <dbReference type="ARBA" id="ARBA00023274"/>
    </source>
</evidence>
<feature type="domain" description="Small ribosomal subunit protein uS10" evidence="3">
    <location>
        <begin position="25"/>
        <end position="114"/>
    </location>
</feature>
<evidence type="ECO:0000256" key="1">
    <source>
        <dbReference type="ARBA" id="ARBA00022980"/>
    </source>
</evidence>
<dbReference type="SUPFAM" id="SSF54999">
    <property type="entry name" value="Ribosomal protein S10"/>
    <property type="match status" value="1"/>
</dbReference>
<sequence length="120" mass="13999">MEELDQKKLEIEEPQLLPEITIELLLLSTKKNILDIVCRDFYAYALQHQESIPPAKHLKTIKGQITTRKSPCGQGTATWSRYKLFVYGRKFEFRTTHDFLEKVATFLQNNDVEITLKVKS</sequence>
<dbReference type="InterPro" id="IPR027486">
    <property type="entry name" value="Ribosomal_uS10_dom"/>
</dbReference>
<dbReference type="GO" id="GO:1990904">
    <property type="term" value="C:ribonucleoprotein complex"/>
    <property type="evidence" value="ECO:0007669"/>
    <property type="project" value="UniProtKB-KW"/>
</dbReference>
<keyword evidence="5" id="KW-1185">Reference proteome</keyword>
<keyword evidence="1" id="KW-0689">Ribosomal protein</keyword>
<dbReference type="EMBL" id="GL877455">
    <property type="protein sequence ID" value="ELA46234.1"/>
    <property type="molecule type" value="Genomic_DNA"/>
</dbReference>
<dbReference type="OrthoDB" id="10248551at2759"/>
<dbReference type="GeneID" id="19880144"/>
<reference evidence="5" key="1">
    <citation type="submission" date="2011-03" db="EMBL/GenBank/DDBJ databases">
        <title>The genome sequence of Vavraia culicis strain floridensis.</title>
        <authorList>
            <consortium name="The Broad Institute Genome Sequencing Platform"/>
            <person name="Cuomo C."/>
            <person name="Becnel J."/>
            <person name="Sanscrainte N."/>
            <person name="Young S.K."/>
            <person name="Zeng Q."/>
            <person name="Gargeya S."/>
            <person name="Fitzgerald M."/>
            <person name="Haas B."/>
            <person name="Abouelleil A."/>
            <person name="Alvarado L."/>
            <person name="Arachchi H.M."/>
            <person name="Berlin A."/>
            <person name="Chapman S.B."/>
            <person name="Gearin G."/>
            <person name="Goldberg J."/>
            <person name="Griggs A."/>
            <person name="Gujja S."/>
            <person name="Hansen M."/>
            <person name="Heiman D."/>
            <person name="Howarth C."/>
            <person name="Larimer J."/>
            <person name="Lui A."/>
            <person name="MacDonald P.J.P."/>
            <person name="McCowen C."/>
            <person name="Montmayeur A."/>
            <person name="Murphy C."/>
            <person name="Neiman D."/>
            <person name="Pearson M."/>
            <person name="Priest M."/>
            <person name="Roberts A."/>
            <person name="Saif S."/>
            <person name="Shea T."/>
            <person name="Sisk P."/>
            <person name="Stolte C."/>
            <person name="Sykes S."/>
            <person name="Wortman J."/>
            <person name="Nusbaum C."/>
            <person name="Birren B."/>
        </authorList>
    </citation>
    <scope>NUCLEOTIDE SEQUENCE [LARGE SCALE GENOMIC DNA]</scope>
    <source>
        <strain evidence="5">floridensis</strain>
    </source>
</reference>
<gene>
    <name evidence="4" type="ORF">VCUG_02280</name>
</gene>
<name>L2GRH2_VAVCU</name>
<dbReference type="AlphaFoldDB" id="L2GRH2"/>
<dbReference type="Pfam" id="PF00338">
    <property type="entry name" value="Ribosomal_S10"/>
    <property type="match status" value="1"/>
</dbReference>
<dbReference type="Gene3D" id="3.30.70.600">
    <property type="entry name" value="Ribosomal protein S10 domain"/>
    <property type="match status" value="1"/>
</dbReference>
<evidence type="ECO:0000313" key="5">
    <source>
        <dbReference type="Proteomes" id="UP000011081"/>
    </source>
</evidence>
<dbReference type="InterPro" id="IPR036838">
    <property type="entry name" value="Ribosomal_uS10_dom_sf"/>
</dbReference>
<protein>
    <recommendedName>
        <fullName evidence="3">Small ribosomal subunit protein uS10 domain-containing protein</fullName>
    </recommendedName>
</protein>
<dbReference type="VEuPathDB" id="MicrosporidiaDB:VCUG_02280"/>
<dbReference type="HOGENOM" id="CLU_122625_2_0_1"/>
<accession>L2GRH2</accession>
<keyword evidence="2" id="KW-0687">Ribonucleoprotein</keyword>
<dbReference type="InParanoid" id="L2GRH2"/>
<evidence type="ECO:0000313" key="4">
    <source>
        <dbReference type="EMBL" id="ELA46234.1"/>
    </source>
</evidence>